<comment type="caution">
    <text evidence="2">The sequence shown here is derived from an EMBL/GenBank/DDBJ whole genome shotgun (WGS) entry which is preliminary data.</text>
</comment>
<keyword evidence="1" id="KW-0472">Membrane</keyword>
<keyword evidence="1" id="KW-1133">Transmembrane helix</keyword>
<gene>
    <name evidence="2" type="ORF">BXU00_00395</name>
</gene>
<reference evidence="2 3" key="1">
    <citation type="journal article" date="2018" name="Syst. Appl. Microbiol.">
        <title>A new symbiotic nanoarchaeote (Candidatus Nanoclepta minutus) and its host (Zestosphaera tikiterensis gen. nov., sp. nov.) from a New Zealand hot spring.</title>
        <authorList>
            <person name="St John E."/>
            <person name="Liu Y."/>
            <person name="Podar M."/>
            <person name="Stott M.B."/>
            <person name="Meneghin J."/>
            <person name="Chen Z."/>
            <person name="Lagutin K."/>
            <person name="Mitchell K."/>
            <person name="Reysenbach A.L."/>
        </authorList>
    </citation>
    <scope>NUCLEOTIDE SEQUENCE [LARGE SCALE GENOMIC DNA]</scope>
    <source>
        <strain evidence="2">NZ3</strain>
    </source>
</reference>
<evidence type="ECO:0000256" key="1">
    <source>
        <dbReference type="SAM" id="Phobius"/>
    </source>
</evidence>
<protein>
    <recommendedName>
        <fullName evidence="4">Late embryogenesis abundant protein LEA-2 subgroup domain-containing protein</fullName>
    </recommendedName>
</protein>
<dbReference type="Proteomes" id="UP000266622">
    <property type="component" value="Unassembled WGS sequence"/>
</dbReference>
<feature type="transmembrane region" description="Helical" evidence="1">
    <location>
        <begin position="7"/>
        <end position="28"/>
    </location>
</feature>
<proteinExistence type="predicted"/>
<evidence type="ECO:0000313" key="2">
    <source>
        <dbReference type="EMBL" id="RIB35555.1"/>
    </source>
</evidence>
<sequence length="153" mass="17079">MNRKEKIIINLMFLAFVLPVVGLLVYGYTKVVSIVQKNPLNPLGLQIDCYIYQNKIVFNLLNPSNESYQISITDIRIRGSYANPAIVTSGSFIGRVISIPSNSSIQLEYDFSLNNNIMNIVRTWEKLGGGLTISMDYEDLKKGLSGVLICSKP</sequence>
<dbReference type="AlphaFoldDB" id="A0A397WNA7"/>
<evidence type="ECO:0000313" key="3">
    <source>
        <dbReference type="Proteomes" id="UP000266622"/>
    </source>
</evidence>
<keyword evidence="1" id="KW-0812">Transmembrane</keyword>
<name>A0A397WNA7_9ARCH</name>
<evidence type="ECO:0008006" key="4">
    <source>
        <dbReference type="Google" id="ProtNLM"/>
    </source>
</evidence>
<dbReference type="EMBL" id="MWMI01000001">
    <property type="protein sequence ID" value="RIB35555.1"/>
    <property type="molecule type" value="Genomic_DNA"/>
</dbReference>
<accession>A0A397WNA7</accession>
<organism evidence="2 3">
    <name type="scientific">Candidatus Nanoclepta minutus</name>
    <dbReference type="NCBI Taxonomy" id="1940235"/>
    <lineage>
        <taxon>Archaea</taxon>
        <taxon>Nanobdellota</taxon>
        <taxon>Candidatus Nanoclepta</taxon>
    </lineage>
</organism>